<feature type="binding site" evidence="6">
    <location>
        <position position="579"/>
    </location>
    <ligand>
        <name>ATP</name>
        <dbReference type="ChEBI" id="CHEBI:30616"/>
    </ligand>
</feature>
<dbReference type="InterPro" id="IPR003414">
    <property type="entry name" value="PP_kinase"/>
</dbReference>
<dbReference type="SUPFAM" id="SSF143724">
    <property type="entry name" value="PHP14-like"/>
    <property type="match status" value="1"/>
</dbReference>
<dbReference type="NCBIfam" id="NF003917">
    <property type="entry name" value="PRK05443.1-1"/>
    <property type="match status" value="1"/>
</dbReference>
<evidence type="ECO:0000259" key="10">
    <source>
        <dbReference type="Pfam" id="PF13090"/>
    </source>
</evidence>
<feature type="domain" description="Polyphosphate kinase middle" evidence="8">
    <location>
        <begin position="144"/>
        <end position="319"/>
    </location>
</feature>
<dbReference type="Gene3D" id="3.30.870.10">
    <property type="entry name" value="Endonuclease Chain A"/>
    <property type="match status" value="2"/>
</dbReference>
<dbReference type="InterPro" id="IPR025200">
    <property type="entry name" value="PPK_C_dom2"/>
</dbReference>
<dbReference type="InterPro" id="IPR036830">
    <property type="entry name" value="PP_kinase_middle_dom_sf"/>
</dbReference>
<dbReference type="Pfam" id="PF02503">
    <property type="entry name" value="PP_kinase"/>
    <property type="match status" value="1"/>
</dbReference>
<feature type="domain" description="Polyphosphate kinase C-terminal" evidence="11">
    <location>
        <begin position="347"/>
        <end position="511"/>
    </location>
</feature>
<dbReference type="InterPro" id="IPR036832">
    <property type="entry name" value="PPK_N_dom_sf"/>
</dbReference>
<evidence type="ECO:0000259" key="9">
    <source>
        <dbReference type="Pfam" id="PF13089"/>
    </source>
</evidence>
<evidence type="ECO:0000313" key="13">
    <source>
        <dbReference type="Proteomes" id="UP001517376"/>
    </source>
</evidence>
<keyword evidence="5 6" id="KW-0067">ATP-binding</keyword>
<evidence type="ECO:0000256" key="1">
    <source>
        <dbReference type="ARBA" id="ARBA00022553"/>
    </source>
</evidence>
<dbReference type="PANTHER" id="PTHR30218:SF0">
    <property type="entry name" value="POLYPHOSPHATE KINASE"/>
    <property type="match status" value="1"/>
</dbReference>
<comment type="catalytic activity">
    <reaction evidence="6 7">
        <text>[phosphate](n) + ATP = [phosphate](n+1) + ADP</text>
        <dbReference type="Rhea" id="RHEA:19573"/>
        <dbReference type="Rhea" id="RHEA-COMP:9859"/>
        <dbReference type="Rhea" id="RHEA-COMP:14280"/>
        <dbReference type="ChEBI" id="CHEBI:16838"/>
        <dbReference type="ChEBI" id="CHEBI:30616"/>
        <dbReference type="ChEBI" id="CHEBI:456216"/>
        <dbReference type="EC" id="2.7.4.1"/>
    </reaction>
</comment>
<dbReference type="NCBIfam" id="NF003918">
    <property type="entry name" value="PRK05443.1-2"/>
    <property type="match status" value="1"/>
</dbReference>
<dbReference type="Pfam" id="PF13090">
    <property type="entry name" value="PP_kinase_C"/>
    <property type="match status" value="1"/>
</dbReference>
<dbReference type="NCBIfam" id="NF003919">
    <property type="entry name" value="PRK05443.1-4"/>
    <property type="match status" value="1"/>
</dbReference>
<comment type="function">
    <text evidence="6 7">Catalyzes the reversible transfer of the terminal phosphate of ATP to form a long-chain polyphosphate (polyP).</text>
</comment>
<evidence type="ECO:0000259" key="11">
    <source>
        <dbReference type="Pfam" id="PF17941"/>
    </source>
</evidence>
<dbReference type="Pfam" id="PF13089">
    <property type="entry name" value="PP_kinase_N"/>
    <property type="match status" value="1"/>
</dbReference>
<sequence length="733" mass="82310">MTHADFLKSPFPAPVTLPEAERTGPRRFFNRELSWLAFNWRVLDEASNPKVPLLERLRFLSISATNLDEFYTVRVAGLRALVRNGNASLSEDGRSPMEQLELIHADARRLMQTQQTVFNKLKKEMEAEGIIILTRSKLTARDLKHLEEHFLNKVFPVLSPLAIDPAHPFPFIPNTGFSLALELERETDHRTLQALLPIPQQIARFVALPGKPGENRFLPLEELLLLHLDMLFPGYTDRGHCIFRVLRDSDLEVEDEAEDLVREFEVALKRRRRGEVIRLKLSAGAPPELRALIMDELAVTEDMVVEVRGLLGVADLKELVLSSRPDLLWPPFTSRIPERVQDHDGDLFAAIRQKDMLLHHPYETFDQVIRFLEQAARDPNVLAIKQTLYRTSWDSPIVSALCEAAEAGKSVTALVELKARFDEAANIRQSRRLERAGAHVVYGFMHLKTHAKISTVVRREGDQLVTYTHYGTGNYHPITARIYTDLSFFTCDAALGRDATKVFNYLSGYVQPEGLENLAISPITLKPRLLERIAQEADHARAGRPAEIWAKMNSLTDPEVIDALYAASQAGVRISLIVRGICGVRPGVQGLSENIRVKSIVGRFLEHSRIVCFGSGHGLPSQKAKVYISSADWMGRNLNRRVETLVDISNPTVKAQIVSQIMAANLADEAQSWVLRPDGTYHRELQPADGNLFNCHRFFMENPSLSGRGTAGAKDVPKLAQLRDEAQTGALDG</sequence>
<name>A0ABW9Y164_9RHOB</name>
<dbReference type="InterPro" id="IPR041108">
    <property type="entry name" value="PP_kinase_C_1"/>
</dbReference>
<keyword evidence="2 6" id="KW-0808">Transferase</keyword>
<dbReference type="SUPFAM" id="SSF56024">
    <property type="entry name" value="Phospholipase D/nuclease"/>
    <property type="match status" value="2"/>
</dbReference>
<evidence type="ECO:0000256" key="6">
    <source>
        <dbReference type="HAMAP-Rule" id="MF_00347"/>
    </source>
</evidence>
<dbReference type="NCBIfam" id="NF003921">
    <property type="entry name" value="PRK05443.2-2"/>
    <property type="match status" value="1"/>
</dbReference>
<feature type="binding site" evidence="6">
    <location>
        <position position="390"/>
    </location>
    <ligand>
        <name>Mg(2+)</name>
        <dbReference type="ChEBI" id="CHEBI:18420"/>
    </ligand>
</feature>
<organism evidence="12 13">
    <name type="scientific">Paragemmobacter ruber</name>
    <dbReference type="NCBI Taxonomy" id="1985673"/>
    <lineage>
        <taxon>Bacteria</taxon>
        <taxon>Pseudomonadati</taxon>
        <taxon>Pseudomonadota</taxon>
        <taxon>Alphaproteobacteria</taxon>
        <taxon>Rhodobacterales</taxon>
        <taxon>Paracoccaceae</taxon>
        <taxon>Paragemmobacter</taxon>
    </lineage>
</organism>
<dbReference type="PANTHER" id="PTHR30218">
    <property type="entry name" value="POLYPHOSPHATE KINASE"/>
    <property type="match status" value="1"/>
</dbReference>
<dbReference type="PIRSF" id="PIRSF015589">
    <property type="entry name" value="PP_kinase"/>
    <property type="match status" value="1"/>
</dbReference>
<feature type="domain" description="Polyphosphate kinase C-terminal" evidence="10">
    <location>
        <begin position="518"/>
        <end position="684"/>
    </location>
</feature>
<feature type="binding site" evidence="6">
    <location>
        <position position="66"/>
    </location>
    <ligand>
        <name>ATP</name>
        <dbReference type="ChEBI" id="CHEBI:30616"/>
    </ligand>
</feature>
<dbReference type="CDD" id="cd09168">
    <property type="entry name" value="PLDc_PaPPK1_C2_like"/>
    <property type="match status" value="1"/>
</dbReference>
<dbReference type="RefSeq" id="WP_161765237.1">
    <property type="nucleotide sequence ID" value="NZ_JAAATW010000001.1"/>
</dbReference>
<comment type="cofactor">
    <cofactor evidence="6">
        <name>Mg(2+)</name>
        <dbReference type="ChEBI" id="CHEBI:18420"/>
    </cofactor>
</comment>
<evidence type="ECO:0000256" key="4">
    <source>
        <dbReference type="ARBA" id="ARBA00022777"/>
    </source>
</evidence>
<dbReference type="InterPro" id="IPR024953">
    <property type="entry name" value="PP_kinase_middle"/>
</dbReference>
<dbReference type="InterPro" id="IPR025198">
    <property type="entry name" value="PPK_N_dom"/>
</dbReference>
<reference evidence="13" key="1">
    <citation type="submission" date="2020-01" db="EMBL/GenBank/DDBJ databases">
        <title>Sphingomonas sp. strain CSW-10.</title>
        <authorList>
            <person name="Chen W.-M."/>
        </authorList>
    </citation>
    <scope>NUCLEOTIDE SEQUENCE [LARGE SCALE GENOMIC DNA]</scope>
    <source>
        <strain evidence="13">CCP-1</strain>
    </source>
</reference>
<evidence type="ECO:0000259" key="8">
    <source>
        <dbReference type="Pfam" id="PF02503"/>
    </source>
</evidence>
<dbReference type="EC" id="2.7.4.1" evidence="6 7"/>
<accession>A0ABW9Y164</accession>
<evidence type="ECO:0000256" key="7">
    <source>
        <dbReference type="RuleBase" id="RU003800"/>
    </source>
</evidence>
<dbReference type="HAMAP" id="MF_00347">
    <property type="entry name" value="Polyphosphate_kinase"/>
    <property type="match status" value="1"/>
</dbReference>
<feature type="active site" description="Phosphohistidine intermediate" evidence="6">
    <location>
        <position position="450"/>
    </location>
</feature>
<evidence type="ECO:0000256" key="3">
    <source>
        <dbReference type="ARBA" id="ARBA00022741"/>
    </source>
</evidence>
<feature type="domain" description="Polyphosphate kinase N-terminal" evidence="9">
    <location>
        <begin position="28"/>
        <end position="132"/>
    </location>
</feature>
<evidence type="ECO:0000256" key="5">
    <source>
        <dbReference type="ARBA" id="ARBA00022840"/>
    </source>
</evidence>
<keyword evidence="6" id="KW-0479">Metal-binding</keyword>
<dbReference type="Proteomes" id="UP001517376">
    <property type="component" value="Unassembled WGS sequence"/>
</dbReference>
<feature type="binding site" evidence="6">
    <location>
        <position position="483"/>
    </location>
    <ligand>
        <name>ATP</name>
        <dbReference type="ChEBI" id="CHEBI:30616"/>
    </ligand>
</feature>
<dbReference type="Gene3D" id="3.30.1840.10">
    <property type="entry name" value="Polyphosphate kinase middle domain"/>
    <property type="match status" value="1"/>
</dbReference>
<feature type="binding site" evidence="6">
    <location>
        <position position="607"/>
    </location>
    <ligand>
        <name>ATP</name>
        <dbReference type="ChEBI" id="CHEBI:30616"/>
    </ligand>
</feature>
<feature type="binding site" evidence="6">
    <location>
        <position position="420"/>
    </location>
    <ligand>
        <name>Mg(2+)</name>
        <dbReference type="ChEBI" id="CHEBI:18420"/>
    </ligand>
</feature>
<gene>
    <name evidence="6" type="primary">ppk</name>
    <name evidence="12" type="ORF">GU920_01605</name>
</gene>
<dbReference type="SUPFAM" id="SSF140356">
    <property type="entry name" value="PPK N-terminal domain-like"/>
    <property type="match status" value="1"/>
</dbReference>
<dbReference type="Gene3D" id="1.20.58.310">
    <property type="entry name" value="Polyphosphate kinase N-terminal domain"/>
    <property type="match status" value="1"/>
</dbReference>
<protein>
    <recommendedName>
        <fullName evidence="6 7">Polyphosphate kinase</fullName>
        <ecNumber evidence="6 7">2.7.4.1</ecNumber>
    </recommendedName>
    <alternativeName>
        <fullName evidence="6">ATP-polyphosphate phosphotransferase</fullName>
    </alternativeName>
    <alternativeName>
        <fullName evidence="6">Polyphosphoric acid kinase</fullName>
    </alternativeName>
</protein>
<comment type="caution">
    <text evidence="12">The sequence shown here is derived from an EMBL/GenBank/DDBJ whole genome shotgun (WGS) entry which is preliminary data.</text>
</comment>
<comment type="similarity">
    <text evidence="6 7">Belongs to the polyphosphate kinase 1 (PPK1) family.</text>
</comment>
<proteinExistence type="inferred from homology"/>
<dbReference type="Pfam" id="PF17941">
    <property type="entry name" value="PP_kinase_C_1"/>
    <property type="match status" value="1"/>
</dbReference>
<evidence type="ECO:0000256" key="2">
    <source>
        <dbReference type="ARBA" id="ARBA00022679"/>
    </source>
</evidence>
<keyword evidence="13" id="KW-1185">Reference proteome</keyword>
<dbReference type="CDD" id="cd09165">
    <property type="entry name" value="PLDc_PaPPK1_C1_like"/>
    <property type="match status" value="1"/>
</dbReference>
<keyword evidence="1 6" id="KW-0597">Phosphoprotein</keyword>
<keyword evidence="3 6" id="KW-0547">Nucleotide-binding</keyword>
<dbReference type="NCBIfam" id="TIGR03705">
    <property type="entry name" value="poly_P_kin"/>
    <property type="match status" value="1"/>
</dbReference>
<evidence type="ECO:0000313" key="12">
    <source>
        <dbReference type="EMBL" id="NBE06216.1"/>
    </source>
</evidence>
<dbReference type="EMBL" id="JAAATW010000001">
    <property type="protein sequence ID" value="NBE06216.1"/>
    <property type="molecule type" value="Genomic_DNA"/>
</dbReference>
<comment type="PTM">
    <text evidence="6 7">An intermediate of this reaction is the autophosphorylated ppk in which a phosphate is covalently linked to a histidine residue through a N-P bond.</text>
</comment>
<keyword evidence="4 6" id="KW-0418">Kinase</keyword>
<dbReference type="GO" id="GO:0008976">
    <property type="term" value="F:polyphosphate kinase activity"/>
    <property type="evidence" value="ECO:0007669"/>
    <property type="project" value="UniProtKB-EC"/>
</dbReference>
<keyword evidence="6" id="KW-0460">Magnesium</keyword>